<gene>
    <name evidence="10" type="ORF">CSSPTR1EN2_LOCUS7647</name>
</gene>
<evidence type="ECO:0000256" key="5">
    <source>
        <dbReference type="ARBA" id="ARBA00022676"/>
    </source>
</evidence>
<evidence type="ECO:0000259" key="9">
    <source>
        <dbReference type="Pfam" id="PF08323"/>
    </source>
</evidence>
<dbReference type="NCBIfam" id="TIGR02095">
    <property type="entry name" value="glgA"/>
    <property type="match status" value="1"/>
</dbReference>
<reference evidence="10" key="1">
    <citation type="submission" date="2024-02" db="EMBL/GenBank/DDBJ databases">
        <authorList>
            <consortium name="ELIXIR-Norway"/>
            <consortium name="Elixir Norway"/>
        </authorList>
    </citation>
    <scope>NUCLEOTIDE SEQUENCE</scope>
</reference>
<name>A0ABP0TUU9_9BRYO</name>
<dbReference type="InterPro" id="IPR011835">
    <property type="entry name" value="GS/SS"/>
</dbReference>
<dbReference type="Pfam" id="PF08323">
    <property type="entry name" value="Glyco_transf_5"/>
    <property type="match status" value="1"/>
</dbReference>
<dbReference type="Gene3D" id="3.40.50.2000">
    <property type="entry name" value="Glycogen Phosphorylase B"/>
    <property type="match status" value="2"/>
</dbReference>
<evidence type="ECO:0000313" key="11">
    <source>
        <dbReference type="Proteomes" id="UP001497512"/>
    </source>
</evidence>
<comment type="catalytic activity">
    <reaction evidence="1">
        <text>[(1-&gt;4)-alpha-D-glucosyl](n) + ADP-alpha-D-glucose = [(1-&gt;4)-alpha-D-glucosyl](n+1) + ADP + H(+)</text>
        <dbReference type="Rhea" id="RHEA:18189"/>
        <dbReference type="Rhea" id="RHEA-COMP:9584"/>
        <dbReference type="Rhea" id="RHEA-COMP:9587"/>
        <dbReference type="ChEBI" id="CHEBI:15378"/>
        <dbReference type="ChEBI" id="CHEBI:15444"/>
        <dbReference type="ChEBI" id="CHEBI:57498"/>
        <dbReference type="ChEBI" id="CHEBI:456216"/>
        <dbReference type="EC" id="2.4.1.21"/>
    </reaction>
</comment>
<dbReference type="SUPFAM" id="SSF53756">
    <property type="entry name" value="UDP-Glycosyltransferase/glycogen phosphorylase"/>
    <property type="match status" value="1"/>
</dbReference>
<comment type="similarity">
    <text evidence="3">Belongs to the glycosyltransferase 1 family. Bacterial/plant glycogen synthase subfamily.</text>
</comment>
<evidence type="ECO:0000256" key="1">
    <source>
        <dbReference type="ARBA" id="ARBA00001478"/>
    </source>
</evidence>
<organism evidence="10 11">
    <name type="scientific">Sphagnum troendelagicum</name>
    <dbReference type="NCBI Taxonomy" id="128251"/>
    <lineage>
        <taxon>Eukaryota</taxon>
        <taxon>Viridiplantae</taxon>
        <taxon>Streptophyta</taxon>
        <taxon>Embryophyta</taxon>
        <taxon>Bryophyta</taxon>
        <taxon>Sphagnophytina</taxon>
        <taxon>Sphagnopsida</taxon>
        <taxon>Sphagnales</taxon>
        <taxon>Sphagnaceae</taxon>
        <taxon>Sphagnum</taxon>
    </lineage>
</organism>
<dbReference type="Pfam" id="PF13692">
    <property type="entry name" value="Glyco_trans_1_4"/>
    <property type="match status" value="1"/>
</dbReference>
<evidence type="ECO:0000256" key="7">
    <source>
        <dbReference type="ARBA" id="ARBA00022922"/>
    </source>
</evidence>
<keyword evidence="7" id="KW-0750">Starch biosynthesis</keyword>
<comment type="pathway">
    <text evidence="2">Glycan biosynthesis; starch biosynthesis.</text>
</comment>
<sequence length="760" mass="84657">MAQILQGRRSYSFRISAEDLVNVHYKGANHLNVGAAGLQGTPLMISRGSVFASEIMAVGAAAPIPCFFGTPTAPRHMFYEQSHNLCSPRATRFKSGRRLACTPRPITYQAASDSSELQESADDQIAKLMAANKSLLARIAELESLLRTRISMEDVPNVASLVKQSSTEIQELPGSEESLSQEDIDGCKESEASHTTMPKTSSIQWPSPDNDVPFWKKDFSKKKAASLEQSELEEVGSSSSSSQVIADDDIAYIIHVTAEMAPLAKVGGLGDVVTGLARACIGRGHKVEVMLPFYEAIARDQIEDLVAVDSYSSYHRGEWVPIQLYHGNVSGVPVLFLEPKSNRFFKGTAIYGGSYDDELEAYLFFSRACLEWMQITGCQPDIIHVHEWQTSAVAMLYWDMYHHLSLKRPRLVFTIHNIEHFGECRVEQLDMCGLDGQSYRSIEKAIDERTVGHNPERLSLLKGAIVYSNAITTVSPTYMNETLCSGWISATLLKYRSKYSGVLNGIDTVMWDPAKDPYLPFNFDAKDLVGKQFCKHYIQRGLGLEFNQVPMLNPLTFSQNEKHTPLVVCITRLVPQKGIHLIRHAILRVAELGGQFILLGTSPNPSTQSEFQQLANHVSVLFQVMLLKLLLHAHTYFEALAHMLYAAADIVLVPSIFEPCGLTQMIGMRYGAIPLVRRTGGLADTVFDVDDQSKQDCANGFVFDGLDEGSLSSTLERAMSYYQQRPDWWLELTSKAMELDNSWDKSAGEYLSLYQSVRVR</sequence>
<feature type="domain" description="Starch synthase catalytic" evidence="9">
    <location>
        <begin position="253"/>
        <end position="482"/>
    </location>
</feature>
<dbReference type="HAMAP" id="MF_00484">
    <property type="entry name" value="Glycogen_synth"/>
    <property type="match status" value="1"/>
</dbReference>
<evidence type="ECO:0000313" key="10">
    <source>
        <dbReference type="EMBL" id="CAK9204960.1"/>
    </source>
</evidence>
<evidence type="ECO:0000256" key="4">
    <source>
        <dbReference type="ARBA" id="ARBA00012588"/>
    </source>
</evidence>
<dbReference type="PANTHER" id="PTHR46083:SF1">
    <property type="entry name" value="GLYCOGEN SYNTHASE 2-RELATED"/>
    <property type="match status" value="1"/>
</dbReference>
<evidence type="ECO:0000256" key="8">
    <source>
        <dbReference type="ARBA" id="ARBA00022946"/>
    </source>
</evidence>
<keyword evidence="8" id="KW-0809">Transit peptide</keyword>
<evidence type="ECO:0000256" key="2">
    <source>
        <dbReference type="ARBA" id="ARBA00004727"/>
    </source>
</evidence>
<keyword evidence="6" id="KW-0808">Transferase</keyword>
<dbReference type="Proteomes" id="UP001497512">
    <property type="component" value="Chromosome 14"/>
</dbReference>
<keyword evidence="5" id="KW-0328">Glycosyltransferase</keyword>
<evidence type="ECO:0000256" key="6">
    <source>
        <dbReference type="ARBA" id="ARBA00022679"/>
    </source>
</evidence>
<dbReference type="EMBL" id="OZ019906">
    <property type="protein sequence ID" value="CAK9204960.1"/>
    <property type="molecule type" value="Genomic_DNA"/>
</dbReference>
<dbReference type="EC" id="2.4.1.21" evidence="4"/>
<protein>
    <recommendedName>
        <fullName evidence="4">starch synthase</fullName>
        <ecNumber evidence="4">2.4.1.21</ecNumber>
    </recommendedName>
</protein>
<dbReference type="PANTHER" id="PTHR46083">
    <property type="match status" value="1"/>
</dbReference>
<dbReference type="InterPro" id="IPR013534">
    <property type="entry name" value="Starch_synth_cat_dom"/>
</dbReference>
<accession>A0ABP0TUU9</accession>
<dbReference type="CDD" id="cd03791">
    <property type="entry name" value="GT5_Glycogen_synthase_DULL1-like"/>
    <property type="match status" value="1"/>
</dbReference>
<keyword evidence="11" id="KW-1185">Reference proteome</keyword>
<evidence type="ECO:0000256" key="3">
    <source>
        <dbReference type="ARBA" id="ARBA00010281"/>
    </source>
</evidence>
<proteinExistence type="inferred from homology"/>